<evidence type="ECO:0000313" key="2">
    <source>
        <dbReference type="EMBL" id="KAG2582545.1"/>
    </source>
</evidence>
<comment type="caution">
    <text evidence="2">The sequence shown here is derived from an EMBL/GenBank/DDBJ whole genome shotgun (WGS) entry which is preliminary data.</text>
</comment>
<dbReference type="AlphaFoldDB" id="A0A8T0RBR6"/>
<dbReference type="Proteomes" id="UP000823388">
    <property type="component" value="Chromosome 6K"/>
</dbReference>
<evidence type="ECO:0000313" key="3">
    <source>
        <dbReference type="Proteomes" id="UP000823388"/>
    </source>
</evidence>
<proteinExistence type="predicted"/>
<gene>
    <name evidence="2" type="ORF">PVAP13_6KG199400</name>
</gene>
<reference evidence="2" key="1">
    <citation type="submission" date="2020-05" db="EMBL/GenBank/DDBJ databases">
        <title>WGS assembly of Panicum virgatum.</title>
        <authorList>
            <person name="Lovell J.T."/>
            <person name="Jenkins J."/>
            <person name="Shu S."/>
            <person name="Juenger T.E."/>
            <person name="Schmutz J."/>
        </authorList>
    </citation>
    <scope>NUCLEOTIDE SEQUENCE</scope>
    <source>
        <strain evidence="2">AP13</strain>
    </source>
</reference>
<sequence>MCLRWPFTSLTYSHTDTSSTMHPCCIHTWGLGDRSSNGGRSRPGGWPDEN</sequence>
<evidence type="ECO:0000256" key="1">
    <source>
        <dbReference type="SAM" id="MobiDB-lite"/>
    </source>
</evidence>
<keyword evidence="3" id="KW-1185">Reference proteome</keyword>
<organism evidence="2 3">
    <name type="scientific">Panicum virgatum</name>
    <name type="common">Blackwell switchgrass</name>
    <dbReference type="NCBI Taxonomy" id="38727"/>
    <lineage>
        <taxon>Eukaryota</taxon>
        <taxon>Viridiplantae</taxon>
        <taxon>Streptophyta</taxon>
        <taxon>Embryophyta</taxon>
        <taxon>Tracheophyta</taxon>
        <taxon>Spermatophyta</taxon>
        <taxon>Magnoliopsida</taxon>
        <taxon>Liliopsida</taxon>
        <taxon>Poales</taxon>
        <taxon>Poaceae</taxon>
        <taxon>PACMAD clade</taxon>
        <taxon>Panicoideae</taxon>
        <taxon>Panicodae</taxon>
        <taxon>Paniceae</taxon>
        <taxon>Panicinae</taxon>
        <taxon>Panicum</taxon>
        <taxon>Panicum sect. Hiantes</taxon>
    </lineage>
</organism>
<accession>A0A8T0RBR6</accession>
<dbReference type="EMBL" id="CM029047">
    <property type="protein sequence ID" value="KAG2582545.1"/>
    <property type="molecule type" value="Genomic_DNA"/>
</dbReference>
<name>A0A8T0RBR6_PANVG</name>
<protein>
    <submittedName>
        <fullName evidence="2">Uncharacterized protein</fullName>
    </submittedName>
</protein>
<feature type="region of interest" description="Disordered" evidence="1">
    <location>
        <begin position="31"/>
        <end position="50"/>
    </location>
</feature>